<evidence type="ECO:0000313" key="2">
    <source>
        <dbReference type="EMBL" id="KAF2182875.1"/>
    </source>
</evidence>
<feature type="compositionally biased region" description="Acidic residues" evidence="1">
    <location>
        <begin position="31"/>
        <end position="45"/>
    </location>
</feature>
<proteinExistence type="predicted"/>
<feature type="region of interest" description="Disordered" evidence="1">
    <location>
        <begin position="1"/>
        <end position="46"/>
    </location>
</feature>
<dbReference type="EMBL" id="ML994646">
    <property type="protein sequence ID" value="KAF2182875.1"/>
    <property type="molecule type" value="Genomic_DNA"/>
</dbReference>
<name>A0A6A6DVR7_9PEZI</name>
<feature type="non-terminal residue" evidence="2">
    <location>
        <position position="101"/>
    </location>
</feature>
<dbReference type="OrthoDB" id="3679949at2759"/>
<accession>A0A6A6DVR7</accession>
<keyword evidence="3" id="KW-1185">Reference proteome</keyword>
<reference evidence="2" key="1">
    <citation type="journal article" date="2020" name="Stud. Mycol.">
        <title>101 Dothideomycetes genomes: a test case for predicting lifestyles and emergence of pathogens.</title>
        <authorList>
            <person name="Haridas S."/>
            <person name="Albert R."/>
            <person name="Binder M."/>
            <person name="Bloem J."/>
            <person name="Labutti K."/>
            <person name="Salamov A."/>
            <person name="Andreopoulos B."/>
            <person name="Baker S."/>
            <person name="Barry K."/>
            <person name="Bills G."/>
            <person name="Bluhm B."/>
            <person name="Cannon C."/>
            <person name="Castanera R."/>
            <person name="Culley D."/>
            <person name="Daum C."/>
            <person name="Ezra D."/>
            <person name="Gonzalez J."/>
            <person name="Henrissat B."/>
            <person name="Kuo A."/>
            <person name="Liang C."/>
            <person name="Lipzen A."/>
            <person name="Lutzoni F."/>
            <person name="Magnuson J."/>
            <person name="Mondo S."/>
            <person name="Nolan M."/>
            <person name="Ohm R."/>
            <person name="Pangilinan J."/>
            <person name="Park H.-J."/>
            <person name="Ramirez L."/>
            <person name="Alfaro M."/>
            <person name="Sun H."/>
            <person name="Tritt A."/>
            <person name="Yoshinaga Y."/>
            <person name="Zwiers L.-H."/>
            <person name="Turgeon B."/>
            <person name="Goodwin S."/>
            <person name="Spatafora J."/>
            <person name="Crous P."/>
            <person name="Grigoriev I."/>
        </authorList>
    </citation>
    <scope>NUCLEOTIDE SEQUENCE</scope>
    <source>
        <strain evidence="2">CBS 207.26</strain>
    </source>
</reference>
<evidence type="ECO:0000256" key="1">
    <source>
        <dbReference type="SAM" id="MobiDB-lite"/>
    </source>
</evidence>
<gene>
    <name evidence="2" type="ORF">K469DRAFT_711597</name>
</gene>
<protein>
    <submittedName>
        <fullName evidence="2">Uncharacterized protein</fullName>
    </submittedName>
</protein>
<dbReference type="AlphaFoldDB" id="A0A6A6DVR7"/>
<feature type="region of interest" description="Disordered" evidence="1">
    <location>
        <begin position="71"/>
        <end position="101"/>
    </location>
</feature>
<feature type="compositionally biased region" description="Basic and acidic residues" evidence="1">
    <location>
        <begin position="1"/>
        <end position="19"/>
    </location>
</feature>
<organism evidence="2 3">
    <name type="scientific">Zopfia rhizophila CBS 207.26</name>
    <dbReference type="NCBI Taxonomy" id="1314779"/>
    <lineage>
        <taxon>Eukaryota</taxon>
        <taxon>Fungi</taxon>
        <taxon>Dikarya</taxon>
        <taxon>Ascomycota</taxon>
        <taxon>Pezizomycotina</taxon>
        <taxon>Dothideomycetes</taxon>
        <taxon>Dothideomycetes incertae sedis</taxon>
        <taxon>Zopfiaceae</taxon>
        <taxon>Zopfia</taxon>
    </lineage>
</organism>
<evidence type="ECO:0000313" key="3">
    <source>
        <dbReference type="Proteomes" id="UP000800200"/>
    </source>
</evidence>
<dbReference type="Proteomes" id="UP000800200">
    <property type="component" value="Unassembled WGS sequence"/>
</dbReference>
<sequence length="101" mass="11646">MNRNSEKVFKQRVARENRRNPPLIPPSVALEPDDAPDDAPDDDAPLIDSDDRKAYWIYNYGWPLWHRRRQKSTHLSAHTPGHGYNRDGKINFALPPNTSSI</sequence>